<organism evidence="2 3">
    <name type="scientific">Schizopora paradoxa</name>
    <dbReference type="NCBI Taxonomy" id="27342"/>
    <lineage>
        <taxon>Eukaryota</taxon>
        <taxon>Fungi</taxon>
        <taxon>Dikarya</taxon>
        <taxon>Basidiomycota</taxon>
        <taxon>Agaricomycotina</taxon>
        <taxon>Agaricomycetes</taxon>
        <taxon>Hymenochaetales</taxon>
        <taxon>Schizoporaceae</taxon>
        <taxon>Schizopora</taxon>
    </lineage>
</organism>
<dbReference type="AlphaFoldDB" id="A0A0H2RD97"/>
<dbReference type="EMBL" id="KQ086054">
    <property type="protein sequence ID" value="KLO09477.1"/>
    <property type="molecule type" value="Genomic_DNA"/>
</dbReference>
<evidence type="ECO:0000313" key="2">
    <source>
        <dbReference type="EMBL" id="KLO09477.1"/>
    </source>
</evidence>
<feature type="region of interest" description="Disordered" evidence="1">
    <location>
        <begin position="58"/>
        <end position="83"/>
    </location>
</feature>
<reference evidence="2 3" key="1">
    <citation type="submission" date="2015-04" db="EMBL/GenBank/DDBJ databases">
        <title>Complete genome sequence of Schizopora paradoxa KUC8140, a cosmopolitan wood degrader in East Asia.</title>
        <authorList>
            <consortium name="DOE Joint Genome Institute"/>
            <person name="Min B."/>
            <person name="Park H."/>
            <person name="Jang Y."/>
            <person name="Kim J.-J."/>
            <person name="Kim K.H."/>
            <person name="Pangilinan J."/>
            <person name="Lipzen A."/>
            <person name="Riley R."/>
            <person name="Grigoriev I.V."/>
            <person name="Spatafora J.W."/>
            <person name="Choi I.-G."/>
        </authorList>
    </citation>
    <scope>NUCLEOTIDE SEQUENCE [LARGE SCALE GENOMIC DNA]</scope>
    <source>
        <strain evidence="2 3">KUC8140</strain>
    </source>
</reference>
<accession>A0A0H2RD97</accession>
<proteinExistence type="predicted"/>
<feature type="compositionally biased region" description="Basic and acidic residues" evidence="1">
    <location>
        <begin position="59"/>
        <end position="73"/>
    </location>
</feature>
<evidence type="ECO:0000313" key="3">
    <source>
        <dbReference type="Proteomes" id="UP000053477"/>
    </source>
</evidence>
<feature type="region of interest" description="Disordered" evidence="1">
    <location>
        <begin position="193"/>
        <end position="213"/>
    </location>
</feature>
<gene>
    <name evidence="2" type="ORF">SCHPADRAFT_893062</name>
</gene>
<keyword evidence="3" id="KW-1185">Reference proteome</keyword>
<protein>
    <submittedName>
        <fullName evidence="2">Uncharacterized protein</fullName>
    </submittedName>
</protein>
<evidence type="ECO:0000256" key="1">
    <source>
        <dbReference type="SAM" id="MobiDB-lite"/>
    </source>
</evidence>
<dbReference type="InParanoid" id="A0A0H2RD97"/>
<dbReference type="Proteomes" id="UP000053477">
    <property type="component" value="Unassembled WGS sequence"/>
</dbReference>
<name>A0A0H2RD97_9AGAM</name>
<sequence>MRIACTVYINIASMLRRPGSKIDDVDASARRDFGSAQGDVEVLTQRSRCSRYVIVDFTDNSRHPSDPSSRSEQENTADVTRTPRAVTVNNLVRSSCELAARSLWNQEPSIEMRERRSGEQADIEVKNSRFVARSKRTDPRPTARQEFSSQISLDVIVDLFGSSYHCHRSAAAHVLCMTVTSLVPDGIAGTGLGSVSSGRGSAVRKHSKESTNDMTSSMLESILRPFAHVSRQVVSGPRYGHL</sequence>